<evidence type="ECO:0000256" key="1">
    <source>
        <dbReference type="SAM" id="MobiDB-lite"/>
    </source>
</evidence>
<dbReference type="OrthoDB" id="3070251at2759"/>
<protein>
    <recommendedName>
        <fullName evidence="2">AAA-ATPase-like domain-containing protein</fullName>
    </recommendedName>
</protein>
<reference evidence="3 4" key="1">
    <citation type="journal article" date="2020" name="ISME J.">
        <title>Uncovering the hidden diversity of litter-decomposition mechanisms in mushroom-forming fungi.</title>
        <authorList>
            <person name="Floudas D."/>
            <person name="Bentzer J."/>
            <person name="Ahren D."/>
            <person name="Johansson T."/>
            <person name="Persson P."/>
            <person name="Tunlid A."/>
        </authorList>
    </citation>
    <scope>NUCLEOTIDE SEQUENCE [LARGE SCALE GENOMIC DNA]</scope>
    <source>
        <strain evidence="3 4">CBS 406.79</strain>
    </source>
</reference>
<dbReference type="AlphaFoldDB" id="A0A8H5H8H4"/>
<dbReference type="Proteomes" id="UP000518752">
    <property type="component" value="Unassembled WGS sequence"/>
</dbReference>
<accession>A0A8H5H8H4</accession>
<feature type="region of interest" description="Disordered" evidence="1">
    <location>
        <begin position="364"/>
        <end position="388"/>
    </location>
</feature>
<organism evidence="3 4">
    <name type="scientific">Collybiopsis confluens</name>
    <dbReference type="NCBI Taxonomy" id="2823264"/>
    <lineage>
        <taxon>Eukaryota</taxon>
        <taxon>Fungi</taxon>
        <taxon>Dikarya</taxon>
        <taxon>Basidiomycota</taxon>
        <taxon>Agaricomycotina</taxon>
        <taxon>Agaricomycetes</taxon>
        <taxon>Agaricomycetidae</taxon>
        <taxon>Agaricales</taxon>
        <taxon>Marasmiineae</taxon>
        <taxon>Omphalotaceae</taxon>
        <taxon>Collybiopsis</taxon>
    </lineage>
</organism>
<comment type="caution">
    <text evidence="3">The sequence shown here is derived from an EMBL/GenBank/DDBJ whole genome shotgun (WGS) entry which is preliminary data.</text>
</comment>
<feature type="compositionally biased region" description="Low complexity" evidence="1">
    <location>
        <begin position="470"/>
        <end position="483"/>
    </location>
</feature>
<feature type="domain" description="AAA-ATPase-like" evidence="2">
    <location>
        <begin position="35"/>
        <end position="236"/>
    </location>
</feature>
<feature type="compositionally biased region" description="Polar residues" evidence="1">
    <location>
        <begin position="446"/>
        <end position="469"/>
    </location>
</feature>
<dbReference type="Pfam" id="PF09820">
    <property type="entry name" value="AAA-ATPase_like"/>
    <property type="match status" value="1"/>
</dbReference>
<feature type="region of interest" description="Disordered" evidence="1">
    <location>
        <begin position="446"/>
        <end position="543"/>
    </location>
</feature>
<feature type="region of interest" description="Disordered" evidence="1">
    <location>
        <begin position="823"/>
        <end position="858"/>
    </location>
</feature>
<feature type="region of interest" description="Disordered" evidence="1">
    <location>
        <begin position="910"/>
        <end position="940"/>
    </location>
</feature>
<keyword evidence="4" id="KW-1185">Reference proteome</keyword>
<gene>
    <name evidence="3" type="ORF">D9757_009556</name>
</gene>
<evidence type="ECO:0000259" key="2">
    <source>
        <dbReference type="Pfam" id="PF09820"/>
    </source>
</evidence>
<name>A0A8H5H8H4_9AGAR</name>
<dbReference type="PANTHER" id="PTHR34825:SF1">
    <property type="entry name" value="AAA-ATPASE-LIKE DOMAIN-CONTAINING PROTEIN"/>
    <property type="match status" value="1"/>
</dbReference>
<proteinExistence type="predicted"/>
<feature type="compositionally biased region" description="Polar residues" evidence="1">
    <location>
        <begin position="522"/>
        <end position="537"/>
    </location>
</feature>
<dbReference type="PANTHER" id="PTHR34825">
    <property type="entry name" value="CONSERVED PROTEIN, WITH A WEAK D-GALACTARATE DEHYDRATASE/ALTRONATE HYDROLASE DOMAIN"/>
    <property type="match status" value="1"/>
</dbReference>
<dbReference type="EMBL" id="JAACJN010000075">
    <property type="protein sequence ID" value="KAF5378662.1"/>
    <property type="molecule type" value="Genomic_DNA"/>
</dbReference>
<sequence length="1001" mass="110829">MIYDATRIALPHHCDEKKDVSKSEHSTPYLISISVDKTKYMDLPFFCIGSVIHRPSGFGKTTFLKQLSAFCDAYSRQKRDLSIPPSMRPHYRRHLVLSFDLSKFDAYPSGSWGDKEELRERFLEFVTGAVRAWALKYRSEFDLKGHPDLDIDHSSLTEMITVLPLRARYTTMITIDSYDDPLIRASESFRRVKNMEGVIGEVLCNGVLSKFGGRDRSLLACVLIMGIGKYRRFGIFDCYSYINDHSTAIQFNGAFGFTKREIKTLIDSADVAPEKREILLNTITDLESCQLMTRPHLTGPAKTTTSRPISYHDVNGHQRNYALLEEMEAYLNKSLSTPRLCHEPDCSEEPKVDIRLMDQLIGHLSLSDTPPDPPHHDFLPSSDGGAQLRSMNSLRNRLSQFPVSFGAEGVKSEQSQPMDDIDYSLNDQIIMNNATNTPDLHRDASSQFQYDASSQIPPQSDSTSVPRNPSTSASSTRRSARQAARQDSDNHSKKARTIHSPEVKSEQNGNQPIRARQDSDNQSRNSRTSGRKTTSNNRKGKSEPTAKQWLLGWLIFVKMYNCHITHHNPQLVPGFVQLAHILAPKSEMDNDPLVHASILGSTSTSDHPLAAFIRIPDPAQALAQLHLLIDGGISGLLPCLELLENIRSFLEAVDKAKSNKQKAQISESKEFWTCLREGRFPGLGHFKAGNIHKYHVLLHPHTPDSARALCFPVTGSGGFYSHISPFAALFGVLRMLYGWKSLKRGAFKNNTTDISLFSALCESGIPNPQAIVDVMREIISLLFGLMLEFAKESNKPDSEWKPKRGGNLPDQFYKHGFSNDFNWGGRNGGGDAPENDNDSHPPSMPPSVQEGPRESDVISFSGSLSLGSTWSNDDSNEGVLASESVAHDPMTGPSLAQQIAVEWRRANLSSTDSALPRSSSSTSISSTSSTSSVSSGPPTSLSSSFLSVPDNYLSLLPLHPSTLILKQEVARLNCYETFSCLANLNGGSGESSLTEDSNVRG</sequence>
<dbReference type="InterPro" id="IPR018631">
    <property type="entry name" value="AAA-ATPase-like_dom"/>
</dbReference>
<evidence type="ECO:0000313" key="4">
    <source>
        <dbReference type="Proteomes" id="UP000518752"/>
    </source>
</evidence>
<evidence type="ECO:0000313" key="3">
    <source>
        <dbReference type="EMBL" id="KAF5378662.1"/>
    </source>
</evidence>